<dbReference type="CDD" id="cd01425">
    <property type="entry name" value="RPS2"/>
    <property type="match status" value="1"/>
</dbReference>
<dbReference type="GO" id="GO:0006412">
    <property type="term" value="P:translation"/>
    <property type="evidence" value="ECO:0007669"/>
    <property type="project" value="UniProtKB-UniRule"/>
</dbReference>
<keyword evidence="6" id="KW-0934">Plastid</keyword>
<feature type="compositionally biased region" description="Polar residues" evidence="4">
    <location>
        <begin position="1"/>
        <end position="13"/>
    </location>
</feature>
<feature type="region of interest" description="Disordered" evidence="4">
    <location>
        <begin position="1"/>
        <end position="36"/>
    </location>
</feature>
<evidence type="ECO:0000313" key="6">
    <source>
        <dbReference type="EMBL" id="WLG71303.1"/>
    </source>
</evidence>
<comment type="subcellular location">
    <subcellularLocation>
        <location evidence="1 3">Plastid</location>
        <location evidence="1 3">Chloroplast</location>
    </subcellularLocation>
</comment>
<evidence type="ECO:0000256" key="1">
    <source>
        <dbReference type="ARBA" id="ARBA00004229"/>
    </source>
</evidence>
<dbReference type="PANTHER" id="PTHR12534">
    <property type="entry name" value="30S RIBOSOMAL PROTEIN S2 PROKARYOTIC AND ORGANELLAR"/>
    <property type="match status" value="1"/>
</dbReference>
<dbReference type="GO" id="GO:0005763">
    <property type="term" value="C:mitochondrial small ribosomal subunit"/>
    <property type="evidence" value="ECO:0007669"/>
    <property type="project" value="TreeGrafter"/>
</dbReference>
<dbReference type="SUPFAM" id="SSF52313">
    <property type="entry name" value="Ribosomal protein S2"/>
    <property type="match status" value="2"/>
</dbReference>
<reference evidence="6" key="1">
    <citation type="journal article" date="2023" name="Plant Ecol Evol">
        <title>Johansenicoccus eremophilus, gen. et sp. nov., a novel evolutionary lineage in Chlorophyceae with unusual genomic features.</title>
        <authorList>
            <person name="Fucikova K."/>
            <person name="Taylor M."/>
            <person name="Lewis L.A."/>
            <person name="Niece B.K."/>
            <person name="Isaac A.S."/>
            <person name="Pietrasiak N."/>
        </authorList>
    </citation>
    <scope>NUCLEOTIDE SEQUENCE</scope>
    <source>
        <strain evidence="6">WJT24VFNP31</strain>
    </source>
</reference>
<feature type="compositionally biased region" description="Polar residues" evidence="4">
    <location>
        <begin position="350"/>
        <end position="360"/>
    </location>
</feature>
<feature type="region of interest" description="Disordered" evidence="4">
    <location>
        <begin position="340"/>
        <end position="360"/>
    </location>
</feature>
<name>A0AA49LNH2_9CHLO</name>
<dbReference type="PROSITE" id="PS50926">
    <property type="entry name" value="TRAM"/>
    <property type="match status" value="2"/>
</dbReference>
<dbReference type="HAMAP" id="MF_00291_B">
    <property type="entry name" value="Ribosomal_uS2_B"/>
    <property type="match status" value="1"/>
</dbReference>
<comment type="similarity">
    <text evidence="2 3">Belongs to the universal ribosomal protein uS2 family.</text>
</comment>
<organism evidence="6">
    <name type="scientific">Johansenicoccus eremophilus</name>
    <dbReference type="NCBI Taxonomy" id="3068301"/>
    <lineage>
        <taxon>Eukaryota</taxon>
        <taxon>Viridiplantae</taxon>
        <taxon>Chlorophyta</taxon>
        <taxon>core chlorophytes</taxon>
        <taxon>Chlorophyceae</taxon>
        <taxon>CS clade</taxon>
        <taxon>Sphaeropleales</taxon>
        <taxon>Sphaeropleales incertae sedis</taxon>
        <taxon>Johansenicoccus</taxon>
    </lineage>
</organism>
<feature type="compositionally biased region" description="Polar residues" evidence="4">
    <location>
        <begin position="26"/>
        <end position="36"/>
    </location>
</feature>
<keyword evidence="3" id="KW-0687">Ribonucleoprotein</keyword>
<dbReference type="GO" id="GO:0009507">
    <property type="term" value="C:chloroplast"/>
    <property type="evidence" value="ECO:0007669"/>
    <property type="project" value="UniProtKB-SubCell"/>
</dbReference>
<accession>A0AA49LNH2</accession>
<dbReference type="Pfam" id="PF00318">
    <property type="entry name" value="Ribosomal_S2"/>
    <property type="match status" value="2"/>
</dbReference>
<dbReference type="InterPro" id="IPR001865">
    <property type="entry name" value="Ribosomal_uS2"/>
</dbReference>
<sequence length="979" mass="110780">MKTNNRRNTSLQNSRRRESDGKKTGGSFNQSKNLAQSSGTRVGSEFKIGLVMDFKITAIGSKNLGLAELENGYTVVIPRTRLGDIVKAEIVKVNNTKLKYALARKTESIKSSNQTKDNLSRSHQAPPVRVDAVIETVITKQGPCDTGLVFLSKNYKIVVPNALIGQKQKIQITRVKANYAFAKVISVINNENEGVALLKAADERFRINGRVVQVGSLLTFKMPSKQIKIKDNFVLKVGHFIFFIKQTEALKAGERVRIQLSKILTAPHNNSKENNVSSEQKKEPILAVAKVVQILPLTHKEKTRRLKNKLSAMLENGVHFGERVVRCHAKMKPFIWGRKKSKDKKAGTQAKANGTNLANSKDNNLTYNNMLSKVPANPLETSYSQKANSLERSLMEHRKRANVFEKSHHVIDLLKTQRLLSQTLKHVARYAAKGQTFLFIGSKKSAASLISKAALFARTAFFVNTRWLGGMLTNWQTCFRSIAKLRPILILKQKIISSIIEKRQKVQASLIRKVLNLKLHSRELIKKGKHLVLKLKSNSTLAGSIDNSKENNIGVFLTQMQRISEKKTRLINHIQNLVKEQTELMRKHFDIMDEALVLQSNLEPLVLRKKALIQQVSLAQKRILELQLLLSISQEIQNKQQRAQKAGVSLYSISYSTVNDCSADTKANQWLLPNPPKHILTQIINAMQKQYDMSNPMTVNGQTPVALKADTSKAGGALVFSKLLLKFGLFAPVLLTAIEETRSQIDSIYAAISMINKEIDSLRSSNSDLKEKQNLIKTEIEIISTKLKTDRRIARKIRRKVRRLFAEQRLLRFLPRLRYFPTQTDKLYETARVLMKKVVDPKLKYPIDRIYDKNLRGLPKKLASAYKKKWHRLEKYFGGVSGMSKTKNLNLSNTVAIIIGQREEMNAVLECKKLGMKTIHIVDTNCDPGLADHFIPANDDSRDSVKFILEQILMHIRMAQKIRKNFVSRSYAVKGPRSV</sequence>
<keyword evidence="3 6" id="KW-0689">Ribosomal protein</keyword>
<evidence type="ECO:0000256" key="4">
    <source>
        <dbReference type="SAM" id="MobiDB-lite"/>
    </source>
</evidence>
<dbReference type="InterPro" id="IPR023591">
    <property type="entry name" value="Ribosomal_uS2_flav_dom_sf"/>
</dbReference>
<dbReference type="InterPro" id="IPR005706">
    <property type="entry name" value="Ribosomal_uS2_bac/mit/plastid"/>
</dbReference>
<feature type="domain" description="TRAM" evidence="5">
    <location>
        <begin position="45"/>
        <end position="104"/>
    </location>
</feature>
<dbReference type="Gene3D" id="3.40.50.10490">
    <property type="entry name" value="Glucose-6-phosphate isomerase like protein, domain 1"/>
    <property type="match status" value="2"/>
</dbReference>
<evidence type="ECO:0000256" key="2">
    <source>
        <dbReference type="ARBA" id="ARBA00006242"/>
    </source>
</evidence>
<gene>
    <name evidence="3 6" type="primary">rps2</name>
</gene>
<keyword evidence="6" id="KW-0150">Chloroplast</keyword>
<evidence type="ECO:0000259" key="5">
    <source>
        <dbReference type="PROSITE" id="PS50926"/>
    </source>
</evidence>
<dbReference type="AlphaFoldDB" id="A0AA49LNH2"/>
<geneLocation type="chloroplast" evidence="6"/>
<dbReference type="InterPro" id="IPR012340">
    <property type="entry name" value="NA-bd_OB-fold"/>
</dbReference>
<dbReference type="GO" id="GO:0003735">
    <property type="term" value="F:structural constituent of ribosome"/>
    <property type="evidence" value="ECO:0007669"/>
    <property type="project" value="InterPro"/>
</dbReference>
<feature type="domain" description="TRAM" evidence="5">
    <location>
        <begin position="127"/>
        <end position="186"/>
    </location>
</feature>
<dbReference type="EMBL" id="OQ849777">
    <property type="protein sequence ID" value="WLG71303.1"/>
    <property type="molecule type" value="Genomic_DNA"/>
</dbReference>
<evidence type="ECO:0000256" key="3">
    <source>
        <dbReference type="HAMAP-Rule" id="MF_00291"/>
    </source>
</evidence>
<proteinExistence type="inferred from homology"/>
<dbReference type="Gene3D" id="2.40.50.140">
    <property type="entry name" value="Nucleic acid-binding proteins"/>
    <property type="match status" value="2"/>
</dbReference>
<dbReference type="InterPro" id="IPR002792">
    <property type="entry name" value="TRAM_dom"/>
</dbReference>
<dbReference type="PANTHER" id="PTHR12534:SF0">
    <property type="entry name" value="SMALL RIBOSOMAL SUBUNIT PROTEIN US2M"/>
    <property type="match status" value="1"/>
</dbReference>
<protein>
    <recommendedName>
        <fullName evidence="3">Small ribosomal subunit protein uS2c</fullName>
    </recommendedName>
</protein>
<dbReference type="SUPFAM" id="SSF50249">
    <property type="entry name" value="Nucleic acid-binding proteins"/>
    <property type="match status" value="1"/>
</dbReference>
<dbReference type="Pfam" id="PF01938">
    <property type="entry name" value="TRAM"/>
    <property type="match status" value="2"/>
</dbReference>